<sequence>MSYPVPANYYPNPSYLSPARTSSYYLIAQYWESPCYGPGRGQWFVAPVLNGQQASYWGPAPGPIFQHLDPKQRYYILSQEDLGRLRSEVPVVPSLADIQRSFAAAPAAPRPASIAAATPNANLNGTNPTPEGWPQLPSPSPPAMPSANCMDTAKSFFKSKSKSGSRSKGLSIPPPAGPSPGPAPAPAPRARARRGPLDRPGLAVCREYVYHNSGSIEEYSSDDEGLDSGREPNLITLDESLIMHYSYQYSSSPPAPLIFCSQPYISPSYWEEEAEARRREAEGRRREGEARRREAEGRRREADARRREGDVRRREGDARRREADARRREADARRREAQATGREPETIFREAWGTRGPEYSVPAFGMDRGASYSHGPPPAAAPSGGGAFQNQWYGLENGMRFTLDTSSDTVVRGSEVEMKGPGRVHVFKGDKHIETLECTSPAVISSGASSQLILVCT</sequence>
<feature type="region of interest" description="Disordered" evidence="1">
    <location>
        <begin position="279"/>
        <end position="346"/>
    </location>
</feature>
<protein>
    <submittedName>
        <fullName evidence="2">Uncharacterized protein</fullName>
    </submittedName>
</protein>
<accession>A0A8H6HBB6</accession>
<reference evidence="2 3" key="1">
    <citation type="submission" date="2020-07" db="EMBL/GenBank/DDBJ databases">
        <title>Comparative genomics of pyrophilous fungi reveals a link between fire events and developmental genes.</title>
        <authorList>
            <consortium name="DOE Joint Genome Institute"/>
            <person name="Steindorff A.S."/>
            <person name="Carver A."/>
            <person name="Calhoun S."/>
            <person name="Stillman K."/>
            <person name="Liu H."/>
            <person name="Lipzen A."/>
            <person name="Pangilinan J."/>
            <person name="Labutti K."/>
            <person name="Bruns T.D."/>
            <person name="Grigoriev I.V."/>
        </authorList>
    </citation>
    <scope>NUCLEOTIDE SEQUENCE [LARGE SCALE GENOMIC DNA]</scope>
    <source>
        <strain evidence="2 3">CBS 144469</strain>
    </source>
</reference>
<organism evidence="2 3">
    <name type="scientific">Ephemerocybe angulata</name>
    <dbReference type="NCBI Taxonomy" id="980116"/>
    <lineage>
        <taxon>Eukaryota</taxon>
        <taxon>Fungi</taxon>
        <taxon>Dikarya</taxon>
        <taxon>Basidiomycota</taxon>
        <taxon>Agaricomycotina</taxon>
        <taxon>Agaricomycetes</taxon>
        <taxon>Agaricomycetidae</taxon>
        <taxon>Agaricales</taxon>
        <taxon>Agaricineae</taxon>
        <taxon>Psathyrellaceae</taxon>
        <taxon>Ephemerocybe</taxon>
    </lineage>
</organism>
<evidence type="ECO:0000313" key="3">
    <source>
        <dbReference type="Proteomes" id="UP000521943"/>
    </source>
</evidence>
<dbReference type="AlphaFoldDB" id="A0A8H6HBB6"/>
<feature type="compositionally biased region" description="Polar residues" evidence="1">
    <location>
        <begin position="120"/>
        <end position="129"/>
    </location>
</feature>
<proteinExistence type="predicted"/>
<evidence type="ECO:0000313" key="2">
    <source>
        <dbReference type="EMBL" id="KAF6742718.1"/>
    </source>
</evidence>
<gene>
    <name evidence="2" type="ORF">DFP72DRAFT_1104882</name>
</gene>
<name>A0A8H6HBB6_9AGAR</name>
<comment type="caution">
    <text evidence="2">The sequence shown here is derived from an EMBL/GenBank/DDBJ whole genome shotgun (WGS) entry which is preliminary data.</text>
</comment>
<dbReference type="EMBL" id="JACGCI010000175">
    <property type="protein sequence ID" value="KAF6742718.1"/>
    <property type="molecule type" value="Genomic_DNA"/>
</dbReference>
<feature type="region of interest" description="Disordered" evidence="1">
    <location>
        <begin position="117"/>
        <end position="197"/>
    </location>
</feature>
<keyword evidence="3" id="KW-1185">Reference proteome</keyword>
<feature type="compositionally biased region" description="Pro residues" evidence="1">
    <location>
        <begin position="172"/>
        <end position="187"/>
    </location>
</feature>
<dbReference type="Proteomes" id="UP000521943">
    <property type="component" value="Unassembled WGS sequence"/>
</dbReference>
<evidence type="ECO:0000256" key="1">
    <source>
        <dbReference type="SAM" id="MobiDB-lite"/>
    </source>
</evidence>